<comment type="subcellular location">
    <subcellularLocation>
        <location evidence="1">Secreted</location>
    </subcellularLocation>
</comment>
<keyword evidence="3" id="KW-0732">Signal</keyword>
<dbReference type="GO" id="GO:0005576">
    <property type="term" value="C:extracellular region"/>
    <property type="evidence" value="ECO:0007669"/>
    <property type="project" value="UniProtKB-SubCell"/>
</dbReference>
<accession>A0A9D4YMT5</accession>
<dbReference type="InterPro" id="IPR045051">
    <property type="entry name" value="SBT"/>
</dbReference>
<evidence type="ECO:0000259" key="4">
    <source>
        <dbReference type="Pfam" id="PF05922"/>
    </source>
</evidence>
<dbReference type="Gramene" id="Psat02G0496100-T2">
    <property type="protein sequence ID" value="KAI5439381.1"/>
    <property type="gene ID" value="KIW84_024961"/>
</dbReference>
<evidence type="ECO:0000256" key="2">
    <source>
        <dbReference type="ARBA" id="ARBA00011073"/>
    </source>
</evidence>
<evidence type="ECO:0000313" key="6">
    <source>
        <dbReference type="Proteomes" id="UP001058974"/>
    </source>
</evidence>
<dbReference type="Gene3D" id="3.30.70.80">
    <property type="entry name" value="Peptidase S8 propeptide/proteinase inhibitor I9"/>
    <property type="match status" value="1"/>
</dbReference>
<dbReference type="Pfam" id="PF05922">
    <property type="entry name" value="Inhibitor_I9"/>
    <property type="match status" value="1"/>
</dbReference>
<evidence type="ECO:0000256" key="3">
    <source>
        <dbReference type="ARBA" id="ARBA00022729"/>
    </source>
</evidence>
<gene>
    <name evidence="5" type="ORF">KIW84_024961</name>
</gene>
<keyword evidence="6" id="KW-1185">Reference proteome</keyword>
<organism evidence="5 6">
    <name type="scientific">Pisum sativum</name>
    <name type="common">Garden pea</name>
    <name type="synonym">Lathyrus oleraceus</name>
    <dbReference type="NCBI Taxonomy" id="3888"/>
    <lineage>
        <taxon>Eukaryota</taxon>
        <taxon>Viridiplantae</taxon>
        <taxon>Streptophyta</taxon>
        <taxon>Embryophyta</taxon>
        <taxon>Tracheophyta</taxon>
        <taxon>Spermatophyta</taxon>
        <taxon>Magnoliopsida</taxon>
        <taxon>eudicotyledons</taxon>
        <taxon>Gunneridae</taxon>
        <taxon>Pentapetalae</taxon>
        <taxon>rosids</taxon>
        <taxon>fabids</taxon>
        <taxon>Fabales</taxon>
        <taxon>Fabaceae</taxon>
        <taxon>Papilionoideae</taxon>
        <taxon>50 kb inversion clade</taxon>
        <taxon>NPAAA clade</taxon>
        <taxon>Hologalegina</taxon>
        <taxon>IRL clade</taxon>
        <taxon>Fabeae</taxon>
        <taxon>Lathyrus</taxon>
    </lineage>
</organism>
<dbReference type="InterPro" id="IPR037045">
    <property type="entry name" value="S8pro/Inhibitor_I9_sf"/>
</dbReference>
<sequence length="119" mass="13601">MAKSEMPSIFTHHSHWFQSTMRWISPSAQILYTYDRVVHGFFTTLTVKKVQRLSNQSGILKISPDKKYQLFMTKSPQFLGLERIHATLPALSNKSIEDILVGVIETSIWPESKSFDDAG</sequence>
<comment type="similarity">
    <text evidence="2">Belongs to the peptidase S8 family.</text>
</comment>
<feature type="domain" description="Inhibitor I9" evidence="4">
    <location>
        <begin position="4"/>
        <end position="70"/>
    </location>
</feature>
<dbReference type="EMBL" id="JAMSHJ010000002">
    <property type="protein sequence ID" value="KAI5439381.1"/>
    <property type="molecule type" value="Genomic_DNA"/>
</dbReference>
<reference evidence="5 6" key="1">
    <citation type="journal article" date="2022" name="Nat. Genet.">
        <title>Improved pea reference genome and pan-genome highlight genomic features and evolutionary characteristics.</title>
        <authorList>
            <person name="Yang T."/>
            <person name="Liu R."/>
            <person name="Luo Y."/>
            <person name="Hu S."/>
            <person name="Wang D."/>
            <person name="Wang C."/>
            <person name="Pandey M.K."/>
            <person name="Ge S."/>
            <person name="Xu Q."/>
            <person name="Li N."/>
            <person name="Li G."/>
            <person name="Huang Y."/>
            <person name="Saxena R.K."/>
            <person name="Ji Y."/>
            <person name="Li M."/>
            <person name="Yan X."/>
            <person name="He Y."/>
            <person name="Liu Y."/>
            <person name="Wang X."/>
            <person name="Xiang C."/>
            <person name="Varshney R.K."/>
            <person name="Ding H."/>
            <person name="Gao S."/>
            <person name="Zong X."/>
        </authorList>
    </citation>
    <scope>NUCLEOTIDE SEQUENCE [LARGE SCALE GENOMIC DNA]</scope>
    <source>
        <strain evidence="5 6">cv. Zhongwan 6</strain>
    </source>
</reference>
<dbReference type="InterPro" id="IPR010259">
    <property type="entry name" value="S8pro/Inhibitor_I9"/>
</dbReference>
<protein>
    <recommendedName>
        <fullName evidence="4">Inhibitor I9 domain-containing protein</fullName>
    </recommendedName>
</protein>
<dbReference type="Proteomes" id="UP001058974">
    <property type="component" value="Chromosome 2"/>
</dbReference>
<name>A0A9D4YMT5_PEA</name>
<dbReference type="PANTHER" id="PTHR10795">
    <property type="entry name" value="PROPROTEIN CONVERTASE SUBTILISIN/KEXIN"/>
    <property type="match status" value="1"/>
</dbReference>
<evidence type="ECO:0000313" key="5">
    <source>
        <dbReference type="EMBL" id="KAI5439381.1"/>
    </source>
</evidence>
<evidence type="ECO:0000256" key="1">
    <source>
        <dbReference type="ARBA" id="ARBA00004613"/>
    </source>
</evidence>
<comment type="caution">
    <text evidence="5">The sequence shown here is derived from an EMBL/GenBank/DDBJ whole genome shotgun (WGS) entry which is preliminary data.</text>
</comment>
<dbReference type="AlphaFoldDB" id="A0A9D4YMT5"/>
<proteinExistence type="inferred from homology"/>